<sequence length="362" mass="40939">MFGPKIYELSLVKNYVSHWGLAEACRELIQNALDSDSPFVYAFEKSDDETYSLHLTSEFAKLSPQTLLLGATSKADSKDAIGSFGEGYKIALLVLTRMGYDVDMLNGDVLWKPRFRFNRQFGEELLAIEESQSPVRGNKGLTFVVHGLSGADIEQVKASCIRMQDHIGAIRMTSYGDILMERPGELYVGGLLICKTELKYGYNIKPEFIRLERDRQTVADWDLKSITKEMWFETKEFDQIAELVQAGAEDVEYVKYGCPEMVKEACYQLFRKSNPDALVAGSQTELKEMIRRGLTKTVYVNGGMHYAISNAPSYVKETRQLVAVQSPTECLRQWLSANRSEMRSKSIEAFKDLITTSIGWKA</sequence>
<dbReference type="InterPro" id="IPR036890">
    <property type="entry name" value="HATPase_C_sf"/>
</dbReference>
<organism evidence="1">
    <name type="scientific">uncultured Caudovirales phage</name>
    <dbReference type="NCBI Taxonomy" id="2100421"/>
    <lineage>
        <taxon>Viruses</taxon>
        <taxon>Duplodnaviria</taxon>
        <taxon>Heunggongvirae</taxon>
        <taxon>Uroviricota</taxon>
        <taxon>Caudoviricetes</taxon>
        <taxon>Peduoviridae</taxon>
        <taxon>Maltschvirus</taxon>
        <taxon>Maltschvirus maltsch</taxon>
    </lineage>
</organism>
<dbReference type="SUPFAM" id="SSF55874">
    <property type="entry name" value="ATPase domain of HSP90 chaperone/DNA topoisomerase II/histidine kinase"/>
    <property type="match status" value="1"/>
</dbReference>
<evidence type="ECO:0000313" key="1">
    <source>
        <dbReference type="EMBL" id="CAB4131177.1"/>
    </source>
</evidence>
<reference evidence="1" key="1">
    <citation type="submission" date="2020-04" db="EMBL/GenBank/DDBJ databases">
        <authorList>
            <person name="Chiriac C."/>
            <person name="Salcher M."/>
            <person name="Ghai R."/>
            <person name="Kavagutti S V."/>
        </authorList>
    </citation>
    <scope>NUCLEOTIDE SEQUENCE</scope>
</reference>
<accession>A0A6J5LDE4</accession>
<gene>
    <name evidence="1" type="ORF">UFOVP126_50</name>
</gene>
<proteinExistence type="predicted"/>
<name>A0A6J5LDE4_9CAUD</name>
<dbReference type="EMBL" id="LR796241">
    <property type="protein sequence ID" value="CAB4131177.1"/>
    <property type="molecule type" value="Genomic_DNA"/>
</dbReference>
<protein>
    <submittedName>
        <fullName evidence="1">Uncharacterized protein</fullName>
    </submittedName>
</protein>